<reference evidence="12 13" key="1">
    <citation type="journal article" date="2016" name="Nat. Commun.">
        <title>Extremotolerant tardigrade genome and improved radiotolerance of human cultured cells by tardigrade-unique protein.</title>
        <authorList>
            <person name="Hashimoto T."/>
            <person name="Horikawa D.D."/>
            <person name="Saito Y."/>
            <person name="Kuwahara H."/>
            <person name="Kozuka-Hata H."/>
            <person name="Shin-I T."/>
            <person name="Minakuchi Y."/>
            <person name="Ohishi K."/>
            <person name="Motoyama A."/>
            <person name="Aizu T."/>
            <person name="Enomoto A."/>
            <person name="Kondo K."/>
            <person name="Tanaka S."/>
            <person name="Hara Y."/>
            <person name="Koshikawa S."/>
            <person name="Sagara H."/>
            <person name="Miura T."/>
            <person name="Yokobori S."/>
            <person name="Miyagawa K."/>
            <person name="Suzuki Y."/>
            <person name="Kubo T."/>
            <person name="Oyama M."/>
            <person name="Kohara Y."/>
            <person name="Fujiyama A."/>
            <person name="Arakawa K."/>
            <person name="Katayama T."/>
            <person name="Toyoda A."/>
            <person name="Kunieda T."/>
        </authorList>
    </citation>
    <scope>NUCLEOTIDE SEQUENCE [LARGE SCALE GENOMIC DNA]</scope>
    <source>
        <strain evidence="12 13">YOKOZUNA-1</strain>
    </source>
</reference>
<feature type="transmembrane region" description="Helical" evidence="9">
    <location>
        <begin position="680"/>
        <end position="702"/>
    </location>
</feature>
<keyword evidence="3 9" id="KW-0812">Transmembrane</keyword>
<evidence type="ECO:0000256" key="1">
    <source>
        <dbReference type="ARBA" id="ARBA00004370"/>
    </source>
</evidence>
<feature type="domain" description="DOMON" evidence="10">
    <location>
        <begin position="301"/>
        <end position="429"/>
    </location>
</feature>
<feature type="compositionally biased region" description="Polar residues" evidence="8">
    <location>
        <begin position="248"/>
        <end position="263"/>
    </location>
</feature>
<dbReference type="PROSITE" id="PS50836">
    <property type="entry name" value="DOMON"/>
    <property type="match status" value="2"/>
</dbReference>
<dbReference type="OrthoDB" id="2419613at2759"/>
<dbReference type="SMART" id="SM00664">
    <property type="entry name" value="DoH"/>
    <property type="match status" value="2"/>
</dbReference>
<evidence type="ECO:0000313" key="13">
    <source>
        <dbReference type="Proteomes" id="UP000186922"/>
    </source>
</evidence>
<evidence type="ECO:0000259" key="10">
    <source>
        <dbReference type="PROSITE" id="PS50836"/>
    </source>
</evidence>
<accession>A0A1D1VD51</accession>
<keyword evidence="6 9" id="KW-1133">Transmembrane helix</keyword>
<dbReference type="STRING" id="947166.A0A1D1VD51"/>
<feature type="region of interest" description="Disordered" evidence="8">
    <location>
        <begin position="246"/>
        <end position="272"/>
    </location>
</feature>
<keyword evidence="5" id="KW-0249">Electron transport</keyword>
<feature type="transmembrane region" description="Helical" evidence="9">
    <location>
        <begin position="471"/>
        <end position="492"/>
    </location>
</feature>
<dbReference type="EMBL" id="BDGG01000005">
    <property type="protein sequence ID" value="GAU99581.1"/>
    <property type="molecule type" value="Genomic_DNA"/>
</dbReference>
<name>A0A1D1VD51_RAMVA</name>
<evidence type="ECO:0000256" key="4">
    <source>
        <dbReference type="ARBA" id="ARBA00022729"/>
    </source>
</evidence>
<evidence type="ECO:0000256" key="2">
    <source>
        <dbReference type="ARBA" id="ARBA00022448"/>
    </source>
</evidence>
<evidence type="ECO:0000256" key="9">
    <source>
        <dbReference type="SAM" id="Phobius"/>
    </source>
</evidence>
<dbReference type="SMART" id="SM00665">
    <property type="entry name" value="B561"/>
    <property type="match status" value="1"/>
</dbReference>
<dbReference type="GO" id="GO:0016020">
    <property type="term" value="C:membrane"/>
    <property type="evidence" value="ECO:0007669"/>
    <property type="project" value="UniProtKB-SubCell"/>
</dbReference>
<keyword evidence="2" id="KW-0813">Transport</keyword>
<organism evidence="12 13">
    <name type="scientific">Ramazzottius varieornatus</name>
    <name type="common">Water bear</name>
    <name type="synonym">Tardigrade</name>
    <dbReference type="NCBI Taxonomy" id="947166"/>
    <lineage>
        <taxon>Eukaryota</taxon>
        <taxon>Metazoa</taxon>
        <taxon>Ecdysozoa</taxon>
        <taxon>Tardigrada</taxon>
        <taxon>Eutardigrada</taxon>
        <taxon>Parachela</taxon>
        <taxon>Hypsibioidea</taxon>
        <taxon>Ramazzottiidae</taxon>
        <taxon>Ramazzottius</taxon>
    </lineage>
</organism>
<keyword evidence="4" id="KW-0732">Signal</keyword>
<dbReference type="AlphaFoldDB" id="A0A1D1VD51"/>
<evidence type="ECO:0000256" key="7">
    <source>
        <dbReference type="ARBA" id="ARBA00023136"/>
    </source>
</evidence>
<feature type="transmembrane region" description="Helical" evidence="9">
    <location>
        <begin position="513"/>
        <end position="536"/>
    </location>
</feature>
<evidence type="ECO:0000256" key="3">
    <source>
        <dbReference type="ARBA" id="ARBA00022692"/>
    </source>
</evidence>
<dbReference type="Pfam" id="PF03188">
    <property type="entry name" value="Cytochrom_B561"/>
    <property type="match status" value="1"/>
</dbReference>
<gene>
    <name evidence="12" type="primary">RvY_10558-1</name>
    <name evidence="12" type="synonym">RvY_10558.1</name>
    <name evidence="12" type="ORF">RvY_10558</name>
</gene>
<dbReference type="Gene3D" id="1.20.120.1770">
    <property type="match status" value="1"/>
</dbReference>
<comment type="caution">
    <text evidence="12">The sequence shown here is derived from an EMBL/GenBank/DDBJ whole genome shotgun (WGS) entry which is preliminary data.</text>
</comment>
<feature type="transmembrane region" description="Helical" evidence="9">
    <location>
        <begin position="613"/>
        <end position="637"/>
    </location>
</feature>
<dbReference type="InterPro" id="IPR005018">
    <property type="entry name" value="DOMON_domain"/>
</dbReference>
<feature type="transmembrane region" description="Helical" evidence="9">
    <location>
        <begin position="578"/>
        <end position="601"/>
    </location>
</feature>
<evidence type="ECO:0000259" key="11">
    <source>
        <dbReference type="PROSITE" id="PS50939"/>
    </source>
</evidence>
<feature type="transmembrane region" description="Helical" evidence="9">
    <location>
        <begin position="548"/>
        <end position="566"/>
    </location>
</feature>
<dbReference type="PROSITE" id="PS50939">
    <property type="entry name" value="CYTOCHROME_B561"/>
    <property type="match status" value="1"/>
</dbReference>
<keyword evidence="7 9" id="KW-0472">Membrane</keyword>
<evidence type="ECO:0000256" key="6">
    <source>
        <dbReference type="ARBA" id="ARBA00022989"/>
    </source>
</evidence>
<feature type="domain" description="Cytochrome b561" evidence="11">
    <location>
        <begin position="434"/>
        <end position="638"/>
    </location>
</feature>
<protein>
    <recommendedName>
        <fullName evidence="14">DOMON domain-containing protein</fullName>
    </recommendedName>
</protein>
<keyword evidence="13" id="KW-1185">Reference proteome</keyword>
<comment type="subcellular location">
    <subcellularLocation>
        <location evidence="1">Membrane</location>
    </subcellularLocation>
</comment>
<dbReference type="PANTHER" id="PTHR23130">
    <property type="entry name" value="CYTOCHROME B561 AND DOMON DOMAIN-CONTAINING PROTEIN"/>
    <property type="match status" value="1"/>
</dbReference>
<sequence length="704" mass="76018">MKLRRSSLLSSSGKLSDFSVISLVICILPPLLCNGQGPVANFPVGDCNVAKQCVGWPEPTCVSQGLCSELVKWTYNPSYPAKVKFDLYGVPPIAGSTNFWIAFGLNHVTGAMAGTLVNECVYNNGAVDVFSSYNSDNGYINRRIPGQEKLGVSDPTGAYSNGILSCSFSLDRVRDVNGKSFDLASPLFVVLGDGPALQWSIKPHMMNPFTSSQAYTIASENQPTHSYPNLQSLNTVAPTNAAVGHFFSTENSSGESNKQLQDRSSSLQSSGPSVMPATIEGCGVTKGCLATPSNCLNAGNCQAILTYQKDADRSGEFRFELWRTMTSPNDQYVAMGLNPTSPSMPGTGVVSCVSYGNTVDVISSYNPSYYSVPTDNSKEGITVLQAGKDGSHLYCQFSMQPKKSFRGSFANSPVEVDLSHQQYLVLAYGPARPTGAVGKHSVRPLASAAPVALANVAVAASANNDMRKAHGGLMVAAWMFLASIGIFTARYYKDMWLQYQPCGLKLWFHIHRPVMVSVVSITIAAIVIIFVEVGGWTQTPAQLNPHPIIGIIAFVLALIQPIMAFFRPHPGEPKRWIFNWAHFSVGFAAHSMAIAAIFLGLQMPQLSVDYSSLWIMVAFSAFHVLWLVLAQLVDWIAPCVTKTKQTTIQMKTTAGNGVIYEDTVVHEKNPANPASTVKTIMWWTHVLVVAGLTIAILVLIGISP</sequence>
<evidence type="ECO:0000313" key="12">
    <source>
        <dbReference type="EMBL" id="GAU99581.1"/>
    </source>
</evidence>
<dbReference type="Proteomes" id="UP000186922">
    <property type="component" value="Unassembled WGS sequence"/>
</dbReference>
<proteinExistence type="predicted"/>
<dbReference type="CDD" id="cd08760">
    <property type="entry name" value="Cyt_b561_FRRS1_like"/>
    <property type="match status" value="1"/>
</dbReference>
<evidence type="ECO:0000256" key="5">
    <source>
        <dbReference type="ARBA" id="ARBA00022982"/>
    </source>
</evidence>
<feature type="domain" description="DOMON" evidence="10">
    <location>
        <begin position="67"/>
        <end position="194"/>
    </location>
</feature>
<evidence type="ECO:0000256" key="8">
    <source>
        <dbReference type="SAM" id="MobiDB-lite"/>
    </source>
</evidence>
<dbReference type="PANTHER" id="PTHR23130:SF171">
    <property type="entry name" value="OS01G0895300 PROTEIN"/>
    <property type="match status" value="1"/>
</dbReference>
<dbReference type="InterPro" id="IPR006593">
    <property type="entry name" value="Cyt_b561/ferric_Rdtase_TM"/>
</dbReference>
<evidence type="ECO:0008006" key="14">
    <source>
        <dbReference type="Google" id="ProtNLM"/>
    </source>
</evidence>